<proteinExistence type="predicted"/>
<dbReference type="EMBL" id="LDUG01000025">
    <property type="protein sequence ID" value="KVW95574.1"/>
    <property type="molecule type" value="Genomic_DNA"/>
</dbReference>
<feature type="compositionally biased region" description="Low complexity" evidence="1">
    <location>
        <begin position="97"/>
        <end position="107"/>
    </location>
</feature>
<evidence type="ECO:0000256" key="1">
    <source>
        <dbReference type="SAM" id="MobiDB-lite"/>
    </source>
</evidence>
<organism evidence="2 3">
    <name type="scientific">Thiobacillus denitrificans</name>
    <dbReference type="NCBI Taxonomy" id="36861"/>
    <lineage>
        <taxon>Bacteria</taxon>
        <taxon>Pseudomonadati</taxon>
        <taxon>Pseudomonadota</taxon>
        <taxon>Betaproteobacteria</taxon>
        <taxon>Nitrosomonadales</taxon>
        <taxon>Thiobacillaceae</taxon>
        <taxon>Thiobacillus</taxon>
    </lineage>
</organism>
<accession>A0A106BNA6</accession>
<dbReference type="RefSeq" id="WP_059755985.1">
    <property type="nucleotide sequence ID" value="NZ_LDUG01000025.1"/>
</dbReference>
<gene>
    <name evidence="2" type="ORF">ABW22_10475</name>
</gene>
<protein>
    <submittedName>
        <fullName evidence="2">Uncharacterized protein</fullName>
    </submittedName>
</protein>
<feature type="region of interest" description="Disordered" evidence="1">
    <location>
        <begin position="97"/>
        <end position="124"/>
    </location>
</feature>
<dbReference type="STRING" id="1123392.GCA_000376425_00529"/>
<dbReference type="Proteomes" id="UP000064243">
    <property type="component" value="Unassembled WGS sequence"/>
</dbReference>
<dbReference type="PATRIC" id="fig|36861.3.peg.1760"/>
<sequence length="124" mass="13224">MSLQCWKCGASLAGMLLPLSRRETCPSCHADLHACKMCRHFDAHRAGQCREMAAERVADKVRANDCGWFVPRPEAYKGGGAAMAQASRGALDALFSSQSGANQAGGSETAKPAPPTLLDDLFKK</sequence>
<evidence type="ECO:0000313" key="2">
    <source>
        <dbReference type="EMBL" id="KVW95574.1"/>
    </source>
</evidence>
<dbReference type="OrthoDB" id="129664at2"/>
<comment type="caution">
    <text evidence="2">The sequence shown here is derived from an EMBL/GenBank/DDBJ whole genome shotgun (WGS) entry which is preliminary data.</text>
</comment>
<evidence type="ECO:0000313" key="3">
    <source>
        <dbReference type="Proteomes" id="UP000064243"/>
    </source>
</evidence>
<reference evidence="2 3" key="1">
    <citation type="journal article" date="2015" name="Appl. Environ. Microbiol.">
        <title>Aerobic and Anaerobic Thiosulfate Oxidation by a Cold-Adapted, Subglacial Chemoautotroph.</title>
        <authorList>
            <person name="Harrold Z.R."/>
            <person name="Skidmore M.L."/>
            <person name="Hamilton T.L."/>
            <person name="Desch L."/>
            <person name="Amada K."/>
            <person name="van Gelder W."/>
            <person name="Glover K."/>
            <person name="Roden E.E."/>
            <person name="Boyd E.S."/>
        </authorList>
    </citation>
    <scope>NUCLEOTIDE SEQUENCE [LARGE SCALE GENOMIC DNA]</scope>
    <source>
        <strain evidence="2 3">RG</strain>
    </source>
</reference>
<dbReference type="AlphaFoldDB" id="A0A106BNA6"/>
<keyword evidence="3" id="KW-1185">Reference proteome</keyword>
<name>A0A106BNA6_THIDE</name>